<dbReference type="AlphaFoldDB" id="A0A6L6UA27"/>
<dbReference type="RefSeq" id="WP_157363252.1">
    <property type="nucleotide sequence ID" value="NZ_WOWS01000002.1"/>
</dbReference>
<sequence>MKKILLLSILLLGLYACENKINLDPEEPLKVNWNERVASMSIADSLLTSGHSYLSVYSQIYSYSQHKTYNLTAMVSLRNVSMKDTIYLTNADYYDTHGTLLKSYIKNPVYLAPLETVEIVIDESDISGGTGSNFLFDWKIPNNAPEPLFEGVMTSTAGQQGLSFVTHAKRIR</sequence>
<evidence type="ECO:0000313" key="2">
    <source>
        <dbReference type="Proteomes" id="UP000478208"/>
    </source>
</evidence>
<proteinExistence type="predicted"/>
<organism evidence="1 2">
    <name type="scientific">Winogradskyella endarachnes</name>
    <dbReference type="NCBI Taxonomy" id="2681965"/>
    <lineage>
        <taxon>Bacteria</taxon>
        <taxon>Pseudomonadati</taxon>
        <taxon>Bacteroidota</taxon>
        <taxon>Flavobacteriia</taxon>
        <taxon>Flavobacteriales</taxon>
        <taxon>Flavobacteriaceae</taxon>
        <taxon>Winogradskyella</taxon>
    </lineage>
</organism>
<dbReference type="Pfam" id="PF11322">
    <property type="entry name" value="DUF3124"/>
    <property type="match status" value="1"/>
</dbReference>
<dbReference type="InterPro" id="IPR021471">
    <property type="entry name" value="DUF3124"/>
</dbReference>
<protein>
    <submittedName>
        <fullName evidence="1">DUF3124 domain-containing protein</fullName>
    </submittedName>
</protein>
<accession>A0A6L6UA27</accession>
<keyword evidence="2" id="KW-1185">Reference proteome</keyword>
<dbReference type="PROSITE" id="PS51257">
    <property type="entry name" value="PROKAR_LIPOPROTEIN"/>
    <property type="match status" value="1"/>
</dbReference>
<dbReference type="EMBL" id="WOWS01000002">
    <property type="protein sequence ID" value="MUU78366.1"/>
    <property type="molecule type" value="Genomic_DNA"/>
</dbReference>
<name>A0A6L6UA27_9FLAO</name>
<dbReference type="Proteomes" id="UP000478208">
    <property type="component" value="Unassembled WGS sequence"/>
</dbReference>
<gene>
    <name evidence="1" type="ORF">GN138_07915</name>
</gene>
<evidence type="ECO:0000313" key="1">
    <source>
        <dbReference type="EMBL" id="MUU78366.1"/>
    </source>
</evidence>
<comment type="caution">
    <text evidence="1">The sequence shown here is derived from an EMBL/GenBank/DDBJ whole genome shotgun (WGS) entry which is preliminary data.</text>
</comment>
<reference evidence="1 2" key="1">
    <citation type="submission" date="2019-12" db="EMBL/GenBank/DDBJ databases">
        <authorList>
            <person name="Li J."/>
        </authorList>
    </citation>
    <scope>NUCLEOTIDE SEQUENCE [LARGE SCALE GENOMIC DNA]</scope>
    <source>
        <strain evidence="1 2">HL2-2</strain>
    </source>
</reference>